<reference evidence="2 3" key="1">
    <citation type="submission" date="2014-11" db="EMBL/GenBank/DDBJ databases">
        <title>Genetic blueprint of the zoonotic pathogen Toxocara canis.</title>
        <authorList>
            <person name="Zhu X.-Q."/>
            <person name="Korhonen P.K."/>
            <person name="Cai H."/>
            <person name="Young N.D."/>
            <person name="Nejsum P."/>
            <person name="von Samson-Himmelstjerna G."/>
            <person name="Boag P.R."/>
            <person name="Tan P."/>
            <person name="Li Q."/>
            <person name="Min J."/>
            <person name="Yang Y."/>
            <person name="Wang X."/>
            <person name="Fang X."/>
            <person name="Hall R.S."/>
            <person name="Hofmann A."/>
            <person name="Sternberg P.W."/>
            <person name="Jex A.R."/>
            <person name="Gasser R.B."/>
        </authorList>
    </citation>
    <scope>NUCLEOTIDE SEQUENCE [LARGE SCALE GENOMIC DNA]</scope>
    <source>
        <strain evidence="2">PN_DK_2014</strain>
    </source>
</reference>
<protein>
    <submittedName>
        <fullName evidence="2">Uncharacterized protein</fullName>
    </submittedName>
</protein>
<dbReference type="Proteomes" id="UP000031036">
    <property type="component" value="Unassembled WGS sequence"/>
</dbReference>
<proteinExistence type="predicted"/>
<dbReference type="EMBL" id="JPKZ01000965">
    <property type="protein sequence ID" value="KHN84512.1"/>
    <property type="molecule type" value="Genomic_DNA"/>
</dbReference>
<name>A0A0B2VSY9_TOXCA</name>
<evidence type="ECO:0000256" key="1">
    <source>
        <dbReference type="SAM" id="MobiDB-lite"/>
    </source>
</evidence>
<sequence length="59" mass="6151">MGELVTNEESGLATTARAFDTPVIGETSGDENRNHAPEAQGHSGAKIILDGQPESKLDS</sequence>
<evidence type="ECO:0000313" key="3">
    <source>
        <dbReference type="Proteomes" id="UP000031036"/>
    </source>
</evidence>
<gene>
    <name evidence="2" type="ORF">Tcan_05509</name>
</gene>
<dbReference type="AlphaFoldDB" id="A0A0B2VSY9"/>
<comment type="caution">
    <text evidence="2">The sequence shown here is derived from an EMBL/GenBank/DDBJ whole genome shotgun (WGS) entry which is preliminary data.</text>
</comment>
<keyword evidence="3" id="KW-1185">Reference proteome</keyword>
<accession>A0A0B2VSY9</accession>
<organism evidence="2 3">
    <name type="scientific">Toxocara canis</name>
    <name type="common">Canine roundworm</name>
    <dbReference type="NCBI Taxonomy" id="6265"/>
    <lineage>
        <taxon>Eukaryota</taxon>
        <taxon>Metazoa</taxon>
        <taxon>Ecdysozoa</taxon>
        <taxon>Nematoda</taxon>
        <taxon>Chromadorea</taxon>
        <taxon>Rhabditida</taxon>
        <taxon>Spirurina</taxon>
        <taxon>Ascaridomorpha</taxon>
        <taxon>Ascaridoidea</taxon>
        <taxon>Toxocaridae</taxon>
        <taxon>Toxocara</taxon>
    </lineage>
</organism>
<feature type="region of interest" description="Disordered" evidence="1">
    <location>
        <begin position="1"/>
        <end position="59"/>
    </location>
</feature>
<evidence type="ECO:0000313" key="2">
    <source>
        <dbReference type="EMBL" id="KHN84512.1"/>
    </source>
</evidence>